<reference evidence="11" key="1">
    <citation type="submission" date="2018-12" db="EMBL/GenBank/DDBJ databases">
        <authorList>
            <person name="Yazar S."/>
        </authorList>
    </citation>
    <scope>NUCLEOTIDE SEQUENCE [LARGE SCALE GENOMIC DNA]</scope>
</reference>
<feature type="region of interest" description="Disordered" evidence="6">
    <location>
        <begin position="364"/>
        <end position="388"/>
    </location>
</feature>
<name>A0A4X2L1U8_VOMUR</name>
<feature type="region of interest" description="Disordered" evidence="6">
    <location>
        <begin position="188"/>
        <end position="209"/>
    </location>
</feature>
<dbReference type="GO" id="GO:0005737">
    <property type="term" value="C:cytoplasm"/>
    <property type="evidence" value="ECO:0007669"/>
    <property type="project" value="UniProtKB-SubCell"/>
</dbReference>
<feature type="region of interest" description="Disordered" evidence="6">
    <location>
        <begin position="1229"/>
        <end position="1253"/>
    </location>
</feature>
<protein>
    <recommendedName>
        <fullName evidence="12">Rho guanine nucleotide exchange factor 4</fullName>
    </recommendedName>
</protein>
<dbReference type="PROSITE" id="PS50010">
    <property type="entry name" value="DH_2"/>
    <property type="match status" value="1"/>
</dbReference>
<feature type="compositionally biased region" description="Basic and acidic residues" evidence="6">
    <location>
        <begin position="587"/>
        <end position="597"/>
    </location>
</feature>
<dbReference type="InterPro" id="IPR035899">
    <property type="entry name" value="DBL_dom_sf"/>
</dbReference>
<dbReference type="CDD" id="cd01224">
    <property type="entry name" value="PH_Collybistin_ASEF"/>
    <property type="match status" value="1"/>
</dbReference>
<dbReference type="SUPFAM" id="SSF50729">
    <property type="entry name" value="PH domain-like"/>
    <property type="match status" value="1"/>
</dbReference>
<evidence type="ECO:0000256" key="1">
    <source>
        <dbReference type="ARBA" id="ARBA00004496"/>
    </source>
</evidence>
<sequence>MLSVMYFLRSFFKTPEPAEPSSGDVELEDNQLLSATVDVDKQRLSQETDEDYFETQSHQSECPSDVKSEPFESASDTDSLPSDITAEAYSSPYLLACEKEAACDVSSDVGAASSPQECHLADAQGLGSEQQVTLPPDLKGYTCRGEIIFSAGTEKGQTEDTELSSLEQDPELPFESLLVTIPLQTDIGSESSKEDGSFPPAKEVPVKGPTVISDSPLEECKSESFLSALAPHLFPFWSCKWGRSLSDSSLEKNRLDPKRNKEELVPHLWHGSVPHIGCLGRKFYSSETSLFSRTRKKIPETRGETDLPLYPPCLKLPYWAPIRTPNFQQTKLCHSVPENIGSQSRGPSEYCCRCPSTLRRTRSVASFPTGHPEGPRRKDFGKFESHSKGAKKVEQALRILHIISPGACPDPVPSQLPHPPTVGDTDPQDHPEFHAFNLEKSLPGEDLKLKGWSGHDSEQCQNSIHPTSESLSINAEKLPGPTDCGSKHDRETHELLRGIDVTSKATSVNDKQKHPIDISVKTGNQTSNYTPRDVPSKEISLSTNLKQIELQSSSHWSNSVAQTGDRDPMGCSGLNLSSDDPETTLKSSERDIAKEAETVMVLDPSCRNRASGDYSDVTGTTLPEASTEDETYASGSADRTTPPPAFQQPEDKTGKNSKGKSGLIIIAVEQKGLQATRRKPNPTNSVSELWPSKTLGSFRDENSGSSSDAPSALCGLNGAEEVETDGSECRFHESTILESKNESLVVSRENTDLGQQVAEETALEVTQVPDAAPEEEPLGDVNLLLEGPQETDSSILGNESFHSGSVKGDIDDGLDDPSERELLVDSQNSGARLDTKQVDVAPEKENEHDICVAHLILEETDATQTSGCLNLTDAALEDTTNAEETPKGGGIERESKDLRPLSPGDYFPDTETNLSSILEEGEADEHSRSLTGPKASPSQEKNLDPTAPELLDISFGNINCDDLEALSLHHLGSNASHYKAAQKGNKTGLAGRPSKFLVFPKMASFKKNKTSGVENFLGSSTRISKMKVEDPDVSKDDGVQQSPQALNTDLSSIISPSKENCTLEYSDDEELNDKRPFNRISLRRASGAGRIPLEDLDMSIPYPKCDREGGGEKGGRLSLPESSGMEIPEDFAARRLSSESNESKRFKSTEKKIRTRLALAHKSFSNFFEPKGLEKENADQSSRCSLKIEKEKTKLRQSSWKTLLKGKESDGMRRPALASLAQSQEILQSPSCPLQGVSDEGGKLTNDKEGQSKKQTFLSAPCVPLQVPCSTMPARDLASPDQRRKSEPAIKCMTARESGEPLQTMGGSLAVFPEEAWLKSPGSPSIHQITSLSYPCSPVYDNKDMPCKPMSPKPQSPRPNAQCRSFQYSGRVNAISMISLGNYYNTDGSSEAPERPKTLKPRATFLLSLHDLDQECQKEENGTSPLSQGSLTTASSAQEVLENKDPTFQNNTLSEGRPGEKLVCHFGKRVPPTGSTQRPFSTIENITWTFPFLTEDRNLSETSHKTTMMSRNHYASFDDLWLEKQRKRKLKKQAHLERGVHAGTLPKDLVKASMKMSLTSPVPLDILALKIQPFSQSAPTCLDHKCWKEHISFSVIPDGALDKSALGDELGSEEDLYEDFRSSSHHYGHPGGGGEQLAINELISDGSVVYAEALWDHVTMDDQELGFKAGDVIEVMDATNKEWWWGRILDGEGWFPASFVRLRVNQDEPMEDYPAKAEDGKEADTGSISRRQGTAQTSKDQMRTNVINEIISTEKDYIKHLKDICEGYIKQCRKRADMFTEEQLKTIFGNIEEIYKCQKKFVKALEKKFNKDHPHLSELGSCFLEYQNDFQIYSEYCNNHPNACVELSKLAKVNKYVYFFEACRLLQKMIDISLDGFLLTPVQKICKYPLQLAELLKYTNPQHRDFKDVEAALNAMKNVARLINERKRRLENIDKIAQWQSSIEDWEGEDVLARSSELIHSGELTRISQPQAKSQQRMFFLFDHQLIYCKKDLLRRDILYYKGRINMDDMEIVDLEDGKDKDFNVSVKNAFKLHCSSTDESHLFCAKKPEQKLRWLKAFENERKQVQLDQETGFSITEVQKKQAMLNANKQQSSGKPKAVNRPYYDFLMRQKHPTLPANLPQQQVFMLAEPKRKPSNFWQNISRLTPFRK</sequence>
<feature type="compositionally biased region" description="Polar residues" evidence="6">
    <location>
        <begin position="459"/>
        <end position="473"/>
    </location>
</feature>
<dbReference type="SMART" id="SM00326">
    <property type="entry name" value="SH3"/>
    <property type="match status" value="1"/>
</dbReference>
<evidence type="ECO:0000313" key="11">
    <source>
        <dbReference type="Proteomes" id="UP000314987"/>
    </source>
</evidence>
<feature type="domain" description="SH3" evidence="7">
    <location>
        <begin position="1646"/>
        <end position="1705"/>
    </location>
</feature>
<evidence type="ECO:0000313" key="10">
    <source>
        <dbReference type="Ensembl" id="ENSVURP00010016216.1"/>
    </source>
</evidence>
<dbReference type="GeneID" id="114037752"/>
<evidence type="ECO:0000256" key="5">
    <source>
        <dbReference type="PROSITE-ProRule" id="PRU00192"/>
    </source>
</evidence>
<feature type="region of interest" description="Disordered" evidence="6">
    <location>
        <begin position="408"/>
        <end position="432"/>
    </location>
</feature>
<feature type="domain" description="DH" evidence="9">
    <location>
        <begin position="1742"/>
        <end position="1926"/>
    </location>
</feature>
<keyword evidence="3" id="KW-0963">Cytoplasm</keyword>
<comment type="subcellular location">
    <subcellularLocation>
        <location evidence="1">Cytoplasm</location>
    </subcellularLocation>
</comment>
<feature type="compositionally biased region" description="Basic and acidic residues" evidence="6">
    <location>
        <begin position="373"/>
        <end position="388"/>
    </location>
</feature>
<feature type="region of interest" description="Disordered" evidence="6">
    <location>
        <begin position="1101"/>
        <end position="1123"/>
    </location>
</feature>
<dbReference type="InterPro" id="IPR055251">
    <property type="entry name" value="SOS1_NGEF_PH"/>
</dbReference>
<dbReference type="Gene3D" id="1.20.900.10">
    <property type="entry name" value="Dbl homology (DH) domain"/>
    <property type="match status" value="1"/>
</dbReference>
<dbReference type="InterPro" id="IPR011993">
    <property type="entry name" value="PH-like_dom_sf"/>
</dbReference>
<feature type="compositionally biased region" description="Polar residues" evidence="6">
    <location>
        <begin position="1726"/>
        <end position="1740"/>
    </location>
</feature>
<dbReference type="InterPro" id="IPR000219">
    <property type="entry name" value="DH_dom"/>
</dbReference>
<feature type="region of interest" description="Disordered" evidence="6">
    <location>
        <begin position="557"/>
        <end position="712"/>
    </location>
</feature>
<dbReference type="STRING" id="29139.ENSVURP00010016216"/>
<dbReference type="RefSeq" id="XP_027710500.1">
    <property type="nucleotide sequence ID" value="XM_027854699.1"/>
</dbReference>
<dbReference type="Gene3D" id="2.30.29.30">
    <property type="entry name" value="Pleckstrin-homology domain (PH domain)/Phosphotyrosine-binding domain (PTB)"/>
    <property type="match status" value="1"/>
</dbReference>
<dbReference type="SUPFAM" id="SSF48065">
    <property type="entry name" value="DBL homology domain (DH-domain)"/>
    <property type="match status" value="1"/>
</dbReference>
<dbReference type="InterPro" id="IPR001849">
    <property type="entry name" value="PH_domain"/>
</dbReference>
<evidence type="ECO:0000259" key="7">
    <source>
        <dbReference type="PROSITE" id="PS50002"/>
    </source>
</evidence>
<dbReference type="GO" id="GO:0035556">
    <property type="term" value="P:intracellular signal transduction"/>
    <property type="evidence" value="ECO:0007669"/>
    <property type="project" value="InterPro"/>
</dbReference>
<evidence type="ECO:0000256" key="6">
    <source>
        <dbReference type="SAM" id="MobiDB-lite"/>
    </source>
</evidence>
<dbReference type="SMART" id="SM00233">
    <property type="entry name" value="PH"/>
    <property type="match status" value="1"/>
</dbReference>
<feature type="region of interest" description="Disordered" evidence="6">
    <location>
        <begin position="447"/>
        <end position="486"/>
    </location>
</feature>
<dbReference type="FunFam" id="2.30.29.30:FF:000015">
    <property type="entry name" value="Rho guanine nucleotide exchange factor 9"/>
    <property type="match status" value="1"/>
</dbReference>
<keyword evidence="4" id="KW-0344">Guanine-nucleotide releasing factor</keyword>
<gene>
    <name evidence="10" type="primary">ARHGEF4</name>
</gene>
<feature type="compositionally biased region" description="Basic and acidic residues" evidence="6">
    <location>
        <begin position="447"/>
        <end position="458"/>
    </location>
</feature>
<organism evidence="10 11">
    <name type="scientific">Vombatus ursinus</name>
    <name type="common">Common wombat</name>
    <dbReference type="NCBI Taxonomy" id="29139"/>
    <lineage>
        <taxon>Eukaryota</taxon>
        <taxon>Metazoa</taxon>
        <taxon>Chordata</taxon>
        <taxon>Craniata</taxon>
        <taxon>Vertebrata</taxon>
        <taxon>Euteleostomi</taxon>
        <taxon>Mammalia</taxon>
        <taxon>Metatheria</taxon>
        <taxon>Diprotodontia</taxon>
        <taxon>Vombatidae</taxon>
        <taxon>Vombatus</taxon>
    </lineage>
</organism>
<dbReference type="Ensembl" id="ENSVURT00010018438.1">
    <property type="protein sequence ID" value="ENSVURP00010016216.1"/>
    <property type="gene ID" value="ENSVURG00010012361.1"/>
</dbReference>
<dbReference type="Proteomes" id="UP000314987">
    <property type="component" value="Unassembled WGS sequence"/>
</dbReference>
<feature type="region of interest" description="Disordered" evidence="6">
    <location>
        <begin position="879"/>
        <end position="945"/>
    </location>
</feature>
<dbReference type="GeneTree" id="ENSGT00940000160622"/>
<keyword evidence="2 5" id="KW-0728">SH3 domain</keyword>
<dbReference type="FunFam" id="1.20.900.10:FF:000002">
    <property type="entry name" value="Rho guanine nucleotide exchange factor 9"/>
    <property type="match status" value="1"/>
</dbReference>
<dbReference type="InterPro" id="IPR036028">
    <property type="entry name" value="SH3-like_dom_sf"/>
</dbReference>
<dbReference type="OrthoDB" id="660555at2759"/>
<dbReference type="Pfam" id="PF00621">
    <property type="entry name" value="RhoGEF"/>
    <property type="match status" value="1"/>
</dbReference>
<feature type="region of interest" description="Disordered" evidence="6">
    <location>
        <begin position="1711"/>
        <end position="1740"/>
    </location>
</feature>
<dbReference type="GO" id="GO:0005085">
    <property type="term" value="F:guanyl-nucleotide exchange factor activity"/>
    <property type="evidence" value="ECO:0007669"/>
    <property type="project" value="UniProtKB-KW"/>
</dbReference>
<dbReference type="Gene3D" id="2.30.30.40">
    <property type="entry name" value="SH3 Domains"/>
    <property type="match status" value="1"/>
</dbReference>
<dbReference type="CTD" id="50649"/>
<feature type="region of interest" description="Disordered" evidence="6">
    <location>
        <begin position="36"/>
        <end position="83"/>
    </location>
</feature>
<keyword evidence="11" id="KW-1185">Reference proteome</keyword>
<proteinExistence type="predicted"/>
<dbReference type="SMART" id="SM00325">
    <property type="entry name" value="RhoGEF"/>
    <property type="match status" value="1"/>
</dbReference>
<reference evidence="10" key="3">
    <citation type="submission" date="2025-09" db="UniProtKB">
        <authorList>
            <consortium name="Ensembl"/>
        </authorList>
    </citation>
    <scope>IDENTIFICATION</scope>
</reference>
<accession>A0A4X2L1U8</accession>
<dbReference type="Pfam" id="PF22697">
    <property type="entry name" value="SOS1_NGEF_PH"/>
    <property type="match status" value="1"/>
</dbReference>
<dbReference type="Pfam" id="PF00018">
    <property type="entry name" value="SH3_1"/>
    <property type="match status" value="1"/>
</dbReference>
<feature type="compositionally biased region" description="Basic and acidic residues" evidence="6">
    <location>
        <begin position="884"/>
        <end position="899"/>
    </location>
</feature>
<dbReference type="PANTHER" id="PTHR47544">
    <property type="entry name" value="RHO GUANINE NUCLEOTIDE EXCHANGE FACTOR 4"/>
    <property type="match status" value="1"/>
</dbReference>
<feature type="compositionally biased region" description="Pro residues" evidence="6">
    <location>
        <begin position="408"/>
        <end position="420"/>
    </location>
</feature>
<evidence type="ECO:0000256" key="2">
    <source>
        <dbReference type="ARBA" id="ARBA00022443"/>
    </source>
</evidence>
<dbReference type="SUPFAM" id="SSF50044">
    <property type="entry name" value="SH3-domain"/>
    <property type="match status" value="1"/>
</dbReference>
<evidence type="ECO:0008006" key="12">
    <source>
        <dbReference type="Google" id="ProtNLM"/>
    </source>
</evidence>
<dbReference type="InterPro" id="IPR001452">
    <property type="entry name" value="SH3_domain"/>
</dbReference>
<evidence type="ECO:0000256" key="4">
    <source>
        <dbReference type="ARBA" id="ARBA00022658"/>
    </source>
</evidence>
<feature type="compositionally biased region" description="Basic and acidic residues" evidence="6">
    <location>
        <begin position="1240"/>
        <end position="1252"/>
    </location>
</feature>
<dbReference type="PANTHER" id="PTHR47544:SF2">
    <property type="entry name" value="RHO GUANINE NUCLEOTIDE EXCHANGE FACTOR 4"/>
    <property type="match status" value="1"/>
</dbReference>
<evidence type="ECO:0000259" key="9">
    <source>
        <dbReference type="PROSITE" id="PS50010"/>
    </source>
</evidence>
<feature type="compositionally biased region" description="Basic and acidic residues" evidence="6">
    <location>
        <begin position="1104"/>
        <end position="1115"/>
    </location>
</feature>
<evidence type="ECO:0000256" key="3">
    <source>
        <dbReference type="ARBA" id="ARBA00022490"/>
    </source>
</evidence>
<feature type="domain" description="PH" evidence="8">
    <location>
        <begin position="1957"/>
        <end position="2064"/>
    </location>
</feature>
<feature type="compositionally biased region" description="Basic and acidic residues" evidence="6">
    <location>
        <begin position="1713"/>
        <end position="1724"/>
    </location>
</feature>
<dbReference type="CDD" id="cd00160">
    <property type="entry name" value="RhoGEF"/>
    <property type="match status" value="1"/>
</dbReference>
<dbReference type="PROSITE" id="PS50002">
    <property type="entry name" value="SH3"/>
    <property type="match status" value="1"/>
</dbReference>
<evidence type="ECO:0000259" key="8">
    <source>
        <dbReference type="PROSITE" id="PS50003"/>
    </source>
</evidence>
<reference evidence="10" key="2">
    <citation type="submission" date="2025-08" db="UniProtKB">
        <authorList>
            <consortium name="Ensembl"/>
        </authorList>
    </citation>
    <scope>IDENTIFICATION</scope>
</reference>
<dbReference type="PROSITE" id="PS00741">
    <property type="entry name" value="DH_1"/>
    <property type="match status" value="1"/>
</dbReference>
<dbReference type="CDD" id="cd11973">
    <property type="entry name" value="SH3_ASEF"/>
    <property type="match status" value="1"/>
</dbReference>
<dbReference type="InterPro" id="IPR001331">
    <property type="entry name" value="GDS_CDC24_CS"/>
</dbReference>
<dbReference type="PROSITE" id="PS50003">
    <property type="entry name" value="PH_DOMAIN"/>
    <property type="match status" value="1"/>
</dbReference>